<dbReference type="InterPro" id="IPR050216">
    <property type="entry name" value="LRR_domain-containing"/>
</dbReference>
<sequence>MSEFDIISDQSKQKLTQIPDNLLKMYNLKMLYLEGNEIECLPEDFFVKLDKLNWLDLRNNKLKLIPKNIAYHQSLENLLLSNNYLEKLPNELGLVPKLKVLQISQNPLIYPSRSIITDGVQAICTYLRSQFLAENATEGEAITLSRPDAECVNTRRSSEASLFTESSSDEVAGLNESRKSSSNLKSRKSKSRSICRVPAPIITITSLSRPTDVSSTTSDVAIVTDIHPVIDVPGDNRVVHEITRGSSQINLKSYFKNRDTAKMKGNSKLTISDAQLKQHWLEKIKTVLAEQERILQQERNLMALKEWRDEKRSEGLRYVDPSDIKKPPFDIQEEYMTMASRADLLNNELEKKVPTYTNTNKQMNIESLIAELVSQLKQLEDKCTDMKTPRHEIEEAAKQIKMIMNIHHKLQNLQDLNDKSV</sequence>
<keyword evidence="1" id="KW-0433">Leucine-rich repeat</keyword>
<dbReference type="GO" id="GO:0005737">
    <property type="term" value="C:cytoplasm"/>
    <property type="evidence" value="ECO:0007669"/>
    <property type="project" value="TreeGrafter"/>
</dbReference>
<dbReference type="PANTHER" id="PTHR48051">
    <property type="match status" value="1"/>
</dbReference>
<evidence type="ECO:0008006" key="6">
    <source>
        <dbReference type="Google" id="ProtNLM"/>
    </source>
</evidence>
<proteinExistence type="predicted"/>
<evidence type="ECO:0000256" key="1">
    <source>
        <dbReference type="ARBA" id="ARBA00022614"/>
    </source>
</evidence>
<dbReference type="EMBL" id="JARQZJ010000007">
    <property type="protein sequence ID" value="KAK9871745.1"/>
    <property type="molecule type" value="Genomic_DNA"/>
</dbReference>
<evidence type="ECO:0000256" key="2">
    <source>
        <dbReference type="ARBA" id="ARBA00022737"/>
    </source>
</evidence>
<dbReference type="PROSITE" id="PS51450">
    <property type="entry name" value="LRR"/>
    <property type="match status" value="2"/>
</dbReference>
<dbReference type="InterPro" id="IPR032675">
    <property type="entry name" value="LRR_dom_sf"/>
</dbReference>
<gene>
    <name evidence="4" type="ORF">WA026_014200</name>
</gene>
<feature type="coiled-coil region" evidence="3">
    <location>
        <begin position="346"/>
        <end position="382"/>
    </location>
</feature>
<dbReference type="PANTHER" id="PTHR48051:SF1">
    <property type="entry name" value="RAS SUPPRESSOR PROTEIN 1"/>
    <property type="match status" value="1"/>
</dbReference>
<dbReference type="SMART" id="SM00369">
    <property type="entry name" value="LRR_TYP"/>
    <property type="match status" value="3"/>
</dbReference>
<evidence type="ECO:0000313" key="4">
    <source>
        <dbReference type="EMBL" id="KAK9871745.1"/>
    </source>
</evidence>
<evidence type="ECO:0000313" key="5">
    <source>
        <dbReference type="Proteomes" id="UP001431783"/>
    </source>
</evidence>
<accession>A0AAW1TVA2</accession>
<keyword evidence="2" id="KW-0677">Repeat</keyword>
<dbReference type="Pfam" id="PF13855">
    <property type="entry name" value="LRR_8"/>
    <property type="match status" value="1"/>
</dbReference>
<reference evidence="4 5" key="1">
    <citation type="submission" date="2023-03" db="EMBL/GenBank/DDBJ databases">
        <title>Genome insight into feeding habits of ladybird beetles.</title>
        <authorList>
            <person name="Li H.-S."/>
            <person name="Huang Y.-H."/>
            <person name="Pang H."/>
        </authorList>
    </citation>
    <scope>NUCLEOTIDE SEQUENCE [LARGE SCALE GENOMIC DNA]</scope>
    <source>
        <strain evidence="4">SYSU_2023b</strain>
        <tissue evidence="4">Whole body</tissue>
    </source>
</reference>
<keyword evidence="5" id="KW-1185">Reference proteome</keyword>
<dbReference type="Gene3D" id="3.80.10.10">
    <property type="entry name" value="Ribonuclease Inhibitor"/>
    <property type="match status" value="1"/>
</dbReference>
<comment type="caution">
    <text evidence="4">The sequence shown here is derived from an EMBL/GenBank/DDBJ whole genome shotgun (WGS) entry which is preliminary data.</text>
</comment>
<protein>
    <recommendedName>
        <fullName evidence="6">Leucine-rich repeat-containing protein 27</fullName>
    </recommendedName>
</protein>
<dbReference type="InterPro" id="IPR003591">
    <property type="entry name" value="Leu-rich_rpt_typical-subtyp"/>
</dbReference>
<evidence type="ECO:0000256" key="3">
    <source>
        <dbReference type="SAM" id="Coils"/>
    </source>
</evidence>
<dbReference type="InterPro" id="IPR001611">
    <property type="entry name" value="Leu-rich_rpt"/>
</dbReference>
<organism evidence="4 5">
    <name type="scientific">Henosepilachna vigintioctopunctata</name>
    <dbReference type="NCBI Taxonomy" id="420089"/>
    <lineage>
        <taxon>Eukaryota</taxon>
        <taxon>Metazoa</taxon>
        <taxon>Ecdysozoa</taxon>
        <taxon>Arthropoda</taxon>
        <taxon>Hexapoda</taxon>
        <taxon>Insecta</taxon>
        <taxon>Pterygota</taxon>
        <taxon>Neoptera</taxon>
        <taxon>Endopterygota</taxon>
        <taxon>Coleoptera</taxon>
        <taxon>Polyphaga</taxon>
        <taxon>Cucujiformia</taxon>
        <taxon>Coccinelloidea</taxon>
        <taxon>Coccinellidae</taxon>
        <taxon>Epilachninae</taxon>
        <taxon>Epilachnini</taxon>
        <taxon>Henosepilachna</taxon>
    </lineage>
</organism>
<name>A0AAW1TVA2_9CUCU</name>
<dbReference type="AlphaFoldDB" id="A0AAW1TVA2"/>
<dbReference type="SUPFAM" id="SSF52058">
    <property type="entry name" value="L domain-like"/>
    <property type="match status" value="1"/>
</dbReference>
<dbReference type="Proteomes" id="UP001431783">
    <property type="component" value="Unassembled WGS sequence"/>
</dbReference>
<keyword evidence="3" id="KW-0175">Coiled coil</keyword>